<dbReference type="PANTHER" id="PTHR31669:SF217">
    <property type="entry name" value="PROTEIN FAR1-RELATED SEQUENCE"/>
    <property type="match status" value="1"/>
</dbReference>
<dbReference type="InterPro" id="IPR018289">
    <property type="entry name" value="MULE_transposase_dom"/>
</dbReference>
<accession>A0A8T0PYG8</accession>
<dbReference type="EMBL" id="CM029050">
    <property type="protein sequence ID" value="KAG2565419.1"/>
    <property type="molecule type" value="Genomic_DNA"/>
</dbReference>
<dbReference type="Pfam" id="PF03101">
    <property type="entry name" value="FAR1"/>
    <property type="match status" value="1"/>
</dbReference>
<comment type="function">
    <text evidence="1">Putative transcription activator involved in regulating light control of development.</text>
</comment>
<organism evidence="4 5">
    <name type="scientific">Panicum virgatum</name>
    <name type="common">Blackwell switchgrass</name>
    <dbReference type="NCBI Taxonomy" id="38727"/>
    <lineage>
        <taxon>Eukaryota</taxon>
        <taxon>Viridiplantae</taxon>
        <taxon>Streptophyta</taxon>
        <taxon>Embryophyta</taxon>
        <taxon>Tracheophyta</taxon>
        <taxon>Spermatophyta</taxon>
        <taxon>Magnoliopsida</taxon>
        <taxon>Liliopsida</taxon>
        <taxon>Poales</taxon>
        <taxon>Poaceae</taxon>
        <taxon>PACMAD clade</taxon>
        <taxon>Panicoideae</taxon>
        <taxon>Panicodae</taxon>
        <taxon>Paniceae</taxon>
        <taxon>Panicinae</taxon>
        <taxon>Panicum</taxon>
        <taxon>Panicum sect. Hiantes</taxon>
    </lineage>
</organism>
<dbReference type="GO" id="GO:0008270">
    <property type="term" value="F:zinc ion binding"/>
    <property type="evidence" value="ECO:0007669"/>
    <property type="project" value="UniProtKB-UniRule"/>
</dbReference>
<keyword evidence="1" id="KW-0862">Zinc</keyword>
<evidence type="ECO:0000256" key="1">
    <source>
        <dbReference type="RuleBase" id="RU367018"/>
    </source>
</evidence>
<gene>
    <name evidence="4" type="ORF">PVAP13_7NG017617</name>
</gene>
<keyword evidence="5" id="KW-1185">Reference proteome</keyword>
<comment type="caution">
    <text evidence="4">The sequence shown here is derived from an EMBL/GenBank/DDBJ whole genome shotgun (WGS) entry which is preliminary data.</text>
</comment>
<comment type="subcellular location">
    <subcellularLocation>
        <location evidence="1">Nucleus</location>
    </subcellularLocation>
</comment>
<dbReference type="InterPro" id="IPR004330">
    <property type="entry name" value="FAR1_DNA_bnd_dom"/>
</dbReference>
<reference evidence="4" key="1">
    <citation type="submission" date="2020-05" db="EMBL/GenBank/DDBJ databases">
        <title>WGS assembly of Panicum virgatum.</title>
        <authorList>
            <person name="Lovell J.T."/>
            <person name="Jenkins J."/>
            <person name="Shu S."/>
            <person name="Juenger T.E."/>
            <person name="Schmutz J."/>
        </authorList>
    </citation>
    <scope>NUCLEOTIDE SEQUENCE</scope>
    <source>
        <strain evidence="4">AP13</strain>
    </source>
</reference>
<protein>
    <recommendedName>
        <fullName evidence="1">Protein FAR1-RELATED SEQUENCE</fullName>
    </recommendedName>
</protein>
<proteinExistence type="inferred from homology"/>
<feature type="domain" description="MULE transposase" evidence="3">
    <location>
        <begin position="241"/>
        <end position="323"/>
    </location>
</feature>
<keyword evidence="1" id="KW-0863">Zinc-finger</keyword>
<sequence length="423" mass="49225">MITPDVNQTYTHGEDLDPEVVPNFEMSFESFEDAFLFYKKYAGLVGFPIKKNRKRGTTRKDFCCSLEGKHNTKVQDGDCKTSKTSKRDGCKAMVCAREARDGGRVFFTRIVFEHNHKLNPTPSMTKRMRAHKVEDPSVMNLVDTMHASQVPHPNVMRVLRSVASGAKNLHLTERDVQNRRAAHVREERMDDIPKLLAFFRECKANNPQLFYEFQLDDKNVVKNVFWSHTSQQGDYVDYSSVVTFDTTYRTNQYSMPLAMFVGFNNQLQNVIFGQALLRDERADTFEWLFKQFRAWHVMNKFRNELNHLNTQHPGLSKTLTSVINHPLRPIEFEQAWAAMLDKYEVHESKVLMKLYDERNMWVGAYFKEIFCGTMTSTQRSESVNSTVKHGYCDNSMAIHEFAKSFLELLAHNKEKEAEEEFNS</sequence>
<evidence type="ECO:0000313" key="4">
    <source>
        <dbReference type="EMBL" id="KAG2565419.1"/>
    </source>
</evidence>
<name>A0A8T0PYG8_PANVG</name>
<dbReference type="Proteomes" id="UP000823388">
    <property type="component" value="Chromosome 7N"/>
</dbReference>
<dbReference type="AlphaFoldDB" id="A0A8T0PYG8"/>
<evidence type="ECO:0000259" key="2">
    <source>
        <dbReference type="Pfam" id="PF03101"/>
    </source>
</evidence>
<evidence type="ECO:0000259" key="3">
    <source>
        <dbReference type="Pfam" id="PF10551"/>
    </source>
</evidence>
<dbReference type="PANTHER" id="PTHR31669">
    <property type="entry name" value="PROTEIN FAR1-RELATED SEQUENCE 10-RELATED"/>
    <property type="match status" value="1"/>
</dbReference>
<dbReference type="InterPro" id="IPR031052">
    <property type="entry name" value="FHY3/FAR1"/>
</dbReference>
<dbReference type="GO" id="GO:0006355">
    <property type="term" value="P:regulation of DNA-templated transcription"/>
    <property type="evidence" value="ECO:0007669"/>
    <property type="project" value="UniProtKB-UniRule"/>
</dbReference>
<comment type="similarity">
    <text evidence="1">Belongs to the FHY3/FAR1 family.</text>
</comment>
<feature type="domain" description="FAR1" evidence="2">
    <location>
        <begin position="37"/>
        <end position="120"/>
    </location>
</feature>
<dbReference type="Pfam" id="PF10551">
    <property type="entry name" value="MULE"/>
    <property type="match status" value="1"/>
</dbReference>
<keyword evidence="1" id="KW-0479">Metal-binding</keyword>
<keyword evidence="1" id="KW-0539">Nucleus</keyword>
<dbReference type="GO" id="GO:0005634">
    <property type="term" value="C:nucleus"/>
    <property type="evidence" value="ECO:0007669"/>
    <property type="project" value="UniProtKB-SubCell"/>
</dbReference>
<evidence type="ECO:0000313" key="5">
    <source>
        <dbReference type="Proteomes" id="UP000823388"/>
    </source>
</evidence>